<keyword evidence="2" id="KW-0238">DNA-binding</keyword>
<comment type="caution">
    <text evidence="5">The sequence shown here is derived from an EMBL/GenBank/DDBJ whole genome shotgun (WGS) entry which is preliminary data.</text>
</comment>
<sequence>MNLRNNLKKIREDKNISQTKLSLLSGVSQNYISEIEAGKKLPSLTILEKIAMGLEVCVSLLLTNKECCDCLYKECLKNKKLCNKKNSRK</sequence>
<dbReference type="SUPFAM" id="SSF47413">
    <property type="entry name" value="lambda repressor-like DNA-binding domains"/>
    <property type="match status" value="1"/>
</dbReference>
<evidence type="ECO:0000256" key="1">
    <source>
        <dbReference type="ARBA" id="ARBA00023015"/>
    </source>
</evidence>
<gene>
    <name evidence="5" type="ORF">EXM42_03225</name>
</gene>
<evidence type="ECO:0000313" key="6">
    <source>
        <dbReference type="Proteomes" id="UP000473089"/>
    </source>
</evidence>
<evidence type="ECO:0000256" key="2">
    <source>
        <dbReference type="ARBA" id="ARBA00023125"/>
    </source>
</evidence>
<name>A0A6M0SV75_CLOBO</name>
<organism evidence="5 6">
    <name type="scientific">Clostridium botulinum</name>
    <dbReference type="NCBI Taxonomy" id="1491"/>
    <lineage>
        <taxon>Bacteria</taxon>
        <taxon>Bacillati</taxon>
        <taxon>Bacillota</taxon>
        <taxon>Clostridia</taxon>
        <taxon>Eubacteriales</taxon>
        <taxon>Clostridiaceae</taxon>
        <taxon>Clostridium</taxon>
    </lineage>
</organism>
<dbReference type="PROSITE" id="PS50943">
    <property type="entry name" value="HTH_CROC1"/>
    <property type="match status" value="1"/>
</dbReference>
<reference evidence="5 6" key="1">
    <citation type="submission" date="2019-02" db="EMBL/GenBank/DDBJ databases">
        <title>Genome sequencing of Clostridium botulinum clinical isolates.</title>
        <authorList>
            <person name="Brunt J."/>
            <person name="Van Vliet A.H.M."/>
            <person name="Stringer S.C."/>
            <person name="Grant K.A."/>
            <person name="Carter A.C."/>
            <person name="Peck M.W."/>
        </authorList>
    </citation>
    <scope>NUCLEOTIDE SEQUENCE [LARGE SCALE GENOMIC DNA]</scope>
    <source>
        <strain evidence="5 6">R1125/03</strain>
    </source>
</reference>
<dbReference type="Gene3D" id="1.10.260.40">
    <property type="entry name" value="lambda repressor-like DNA-binding domains"/>
    <property type="match status" value="1"/>
</dbReference>
<keyword evidence="1" id="KW-0805">Transcription regulation</keyword>
<dbReference type="CDD" id="cd00093">
    <property type="entry name" value="HTH_XRE"/>
    <property type="match status" value="1"/>
</dbReference>
<dbReference type="SMART" id="SM00530">
    <property type="entry name" value="HTH_XRE"/>
    <property type="match status" value="1"/>
</dbReference>
<evidence type="ECO:0000256" key="3">
    <source>
        <dbReference type="ARBA" id="ARBA00023163"/>
    </source>
</evidence>
<keyword evidence="3" id="KW-0804">Transcription</keyword>
<feature type="domain" description="HTH cro/C1-type" evidence="4">
    <location>
        <begin position="7"/>
        <end position="61"/>
    </location>
</feature>
<accession>A0A6M0SV75</accession>
<dbReference type="GO" id="GO:0005829">
    <property type="term" value="C:cytosol"/>
    <property type="evidence" value="ECO:0007669"/>
    <property type="project" value="TreeGrafter"/>
</dbReference>
<dbReference type="GO" id="GO:0003700">
    <property type="term" value="F:DNA-binding transcription factor activity"/>
    <property type="evidence" value="ECO:0007669"/>
    <property type="project" value="TreeGrafter"/>
</dbReference>
<dbReference type="InterPro" id="IPR001387">
    <property type="entry name" value="Cro/C1-type_HTH"/>
</dbReference>
<dbReference type="AlphaFoldDB" id="A0A6M0SV75"/>
<dbReference type="EMBL" id="SGJP01000005">
    <property type="protein sequence ID" value="NFA59439.1"/>
    <property type="molecule type" value="Genomic_DNA"/>
</dbReference>
<dbReference type="InterPro" id="IPR050807">
    <property type="entry name" value="TransReg_Diox_bact_type"/>
</dbReference>
<evidence type="ECO:0000313" key="5">
    <source>
        <dbReference type="EMBL" id="NFA59439.1"/>
    </source>
</evidence>
<dbReference type="GO" id="GO:0003677">
    <property type="term" value="F:DNA binding"/>
    <property type="evidence" value="ECO:0007669"/>
    <property type="project" value="UniProtKB-KW"/>
</dbReference>
<dbReference type="Pfam" id="PF01381">
    <property type="entry name" value="HTH_3"/>
    <property type="match status" value="1"/>
</dbReference>
<proteinExistence type="predicted"/>
<dbReference type="Proteomes" id="UP000473089">
    <property type="component" value="Unassembled WGS sequence"/>
</dbReference>
<evidence type="ECO:0000259" key="4">
    <source>
        <dbReference type="PROSITE" id="PS50943"/>
    </source>
</evidence>
<dbReference type="PANTHER" id="PTHR46797:SF23">
    <property type="entry name" value="HTH-TYPE TRANSCRIPTIONAL REGULATOR SUTR"/>
    <property type="match status" value="1"/>
</dbReference>
<protein>
    <submittedName>
        <fullName evidence="5">XRE family transcriptional regulator</fullName>
    </submittedName>
</protein>
<dbReference type="PANTHER" id="PTHR46797">
    <property type="entry name" value="HTH-TYPE TRANSCRIPTIONAL REGULATOR"/>
    <property type="match status" value="1"/>
</dbReference>
<dbReference type="InterPro" id="IPR010982">
    <property type="entry name" value="Lambda_DNA-bd_dom_sf"/>
</dbReference>